<evidence type="ECO:0000313" key="2">
    <source>
        <dbReference type="EMBL" id="KAF4697373.1"/>
    </source>
</evidence>
<dbReference type="EMBL" id="JABANP010000003">
    <property type="protein sequence ID" value="KAF4697373.1"/>
    <property type="molecule type" value="Genomic_DNA"/>
</dbReference>
<reference evidence="2 3" key="1">
    <citation type="submission" date="2020-04" db="EMBL/GenBank/DDBJ databases">
        <title>Perkinsus olseni comparative genomics.</title>
        <authorList>
            <person name="Bogema D.R."/>
        </authorList>
    </citation>
    <scope>NUCLEOTIDE SEQUENCE [LARGE SCALE GENOMIC DNA]</scope>
    <source>
        <strain evidence="2">00978-12</strain>
    </source>
</reference>
<comment type="caution">
    <text evidence="2">The sequence shown here is derived from an EMBL/GenBank/DDBJ whole genome shotgun (WGS) entry which is preliminary data.</text>
</comment>
<feature type="region of interest" description="Disordered" evidence="1">
    <location>
        <begin position="136"/>
        <end position="161"/>
    </location>
</feature>
<accession>A0A7J6PMQ7</accession>
<dbReference type="OrthoDB" id="449373at2759"/>
<feature type="region of interest" description="Disordered" evidence="1">
    <location>
        <begin position="235"/>
        <end position="254"/>
    </location>
</feature>
<feature type="compositionally biased region" description="Low complexity" evidence="1">
    <location>
        <begin position="40"/>
        <end position="57"/>
    </location>
</feature>
<feature type="compositionally biased region" description="Basic residues" evidence="1">
    <location>
        <begin position="343"/>
        <end position="352"/>
    </location>
</feature>
<sequence>MSRLPDALGSIYQGLESPRPNAILAALATMQTLDNREYHSGTSSSSSPTKQSSSSSTFDPSKQHDPNRPLLIPQSINLDSKRQRSLSGDETAYSPTSATTIATVNPSTPSNSQRVDDGSDYLRFVLFPDTHQSDVPRQISLPLNTPRNRLFDDASPGRGSATSYETQLKALQAALAHQSRTTPDRFELHQPPRMLDLPIHRENSFNLPKASPWGGMPVSPRMFYQTSSSSSSSTAAAAAAEASAKPDGRQKSLPQDLTPAAVSQLDMEEIIIPKIRLGEAGRSRLKAILSQCLRSNPGLRPICNSIARLKSATVPQLLHMAGICGCMDKAMAIAQDYQQTRAAKSRKPRTPRGSRFNTMNLAPEGAQPDAVASSTELASEHPEPVQQYPSNGDDESNRPQRW</sequence>
<protein>
    <submittedName>
        <fullName evidence="2">Uncharacterized protein</fullName>
    </submittedName>
</protein>
<proteinExistence type="predicted"/>
<dbReference type="AlphaFoldDB" id="A0A7J6PMQ7"/>
<feature type="region of interest" description="Disordered" evidence="1">
    <location>
        <begin position="35"/>
        <end position="116"/>
    </location>
</feature>
<gene>
    <name evidence="2" type="ORF">FOZ60_007458</name>
</gene>
<evidence type="ECO:0000313" key="3">
    <source>
        <dbReference type="Proteomes" id="UP000541610"/>
    </source>
</evidence>
<name>A0A7J6PMQ7_PEROL</name>
<organism evidence="2 3">
    <name type="scientific">Perkinsus olseni</name>
    <name type="common">Perkinsus atlanticus</name>
    <dbReference type="NCBI Taxonomy" id="32597"/>
    <lineage>
        <taxon>Eukaryota</taxon>
        <taxon>Sar</taxon>
        <taxon>Alveolata</taxon>
        <taxon>Perkinsozoa</taxon>
        <taxon>Perkinsea</taxon>
        <taxon>Perkinsida</taxon>
        <taxon>Perkinsidae</taxon>
        <taxon>Perkinsus</taxon>
    </lineage>
</organism>
<feature type="region of interest" description="Disordered" evidence="1">
    <location>
        <begin position="340"/>
        <end position="402"/>
    </location>
</feature>
<dbReference type="Proteomes" id="UP000541610">
    <property type="component" value="Unassembled WGS sequence"/>
</dbReference>
<evidence type="ECO:0000256" key="1">
    <source>
        <dbReference type="SAM" id="MobiDB-lite"/>
    </source>
</evidence>
<feature type="compositionally biased region" description="Polar residues" evidence="1">
    <location>
        <begin position="85"/>
        <end position="113"/>
    </location>
</feature>